<protein>
    <submittedName>
        <fullName evidence="1">Uncharacterized protein</fullName>
    </submittedName>
</protein>
<keyword evidence="2" id="KW-1185">Reference proteome</keyword>
<organism evidence="1 2">
    <name type="scientific">Dictyocaulus viviparus</name>
    <name type="common">Bovine lungworm</name>
    <dbReference type="NCBI Taxonomy" id="29172"/>
    <lineage>
        <taxon>Eukaryota</taxon>
        <taxon>Metazoa</taxon>
        <taxon>Ecdysozoa</taxon>
        <taxon>Nematoda</taxon>
        <taxon>Chromadorea</taxon>
        <taxon>Rhabditida</taxon>
        <taxon>Rhabditina</taxon>
        <taxon>Rhabditomorpha</taxon>
        <taxon>Strongyloidea</taxon>
        <taxon>Metastrongylidae</taxon>
        <taxon>Dictyocaulus</taxon>
    </lineage>
</organism>
<evidence type="ECO:0000313" key="2">
    <source>
        <dbReference type="Proteomes" id="UP000053766"/>
    </source>
</evidence>
<gene>
    <name evidence="1" type="ORF">DICVIV_03642</name>
</gene>
<dbReference type="AlphaFoldDB" id="A0A0D8Y022"/>
<evidence type="ECO:0000313" key="1">
    <source>
        <dbReference type="EMBL" id="KJH50203.1"/>
    </source>
</evidence>
<proteinExistence type="predicted"/>
<reference evidence="2" key="2">
    <citation type="journal article" date="2016" name="Sci. Rep.">
        <title>Dictyocaulus viviparus genome, variome and transcriptome elucidate lungworm biology and support future intervention.</title>
        <authorList>
            <person name="McNulty S.N."/>
            <person name="Strube C."/>
            <person name="Rosa B.A."/>
            <person name="Martin J.C."/>
            <person name="Tyagi R."/>
            <person name="Choi Y.J."/>
            <person name="Wang Q."/>
            <person name="Hallsworth Pepin K."/>
            <person name="Zhang X."/>
            <person name="Ozersky P."/>
            <person name="Wilson R.K."/>
            <person name="Sternberg P.W."/>
            <person name="Gasser R.B."/>
            <person name="Mitreva M."/>
        </authorList>
    </citation>
    <scope>NUCLEOTIDE SEQUENCE [LARGE SCALE GENOMIC DNA]</scope>
    <source>
        <strain evidence="2">HannoverDv2000</strain>
    </source>
</reference>
<accession>A0A0D8Y022</accession>
<name>A0A0D8Y022_DICVI</name>
<sequence>MYEYSQFVSGSVRPKPLHSKRLRGKETASCVCHRYACLKIIERLCSYAFRVVLLSQYNDNDEIFDSNHWLTACTFNTLILDCIDHSIIYKHKNHCERKPLYDECFTYVVR</sequence>
<dbReference type="Proteomes" id="UP000053766">
    <property type="component" value="Unassembled WGS sequence"/>
</dbReference>
<reference evidence="1 2" key="1">
    <citation type="submission" date="2013-11" db="EMBL/GenBank/DDBJ databases">
        <title>Draft genome of the bovine lungworm Dictyocaulus viviparus.</title>
        <authorList>
            <person name="Mitreva M."/>
        </authorList>
    </citation>
    <scope>NUCLEOTIDE SEQUENCE [LARGE SCALE GENOMIC DNA]</scope>
    <source>
        <strain evidence="1 2">HannoverDv2000</strain>
    </source>
</reference>
<dbReference type="EMBL" id="KN716212">
    <property type="protein sequence ID" value="KJH50203.1"/>
    <property type="molecule type" value="Genomic_DNA"/>
</dbReference>